<dbReference type="InterPro" id="IPR036514">
    <property type="entry name" value="SGNH_hydro_sf"/>
</dbReference>
<keyword evidence="2" id="KW-1185">Reference proteome</keyword>
<sequence length="163" mass="18291">ETLGFTTFPPAYLSPQASGKNLLIGANFASAASGFDEKAATLNHAITLPQQLSYFKEYQGKLAQVAGSKKAASIIKDSLYLLSAGSSDFLQNYYVNPWVNKLVTVDQYSAYLLESFNSFVKFSDKWARRSTKVKPHVVQLKDNLVKWLVVFKHKFYSINHKLD</sequence>
<dbReference type="Proteomes" id="UP000265520">
    <property type="component" value="Unassembled WGS sequence"/>
</dbReference>
<dbReference type="PANTHER" id="PTHR45642">
    <property type="entry name" value="GDSL ESTERASE/LIPASE EXL3"/>
    <property type="match status" value="1"/>
</dbReference>
<dbReference type="EMBL" id="LXQA010019218">
    <property type="protein sequence ID" value="MCH90865.1"/>
    <property type="molecule type" value="Genomic_DNA"/>
</dbReference>
<evidence type="ECO:0000313" key="1">
    <source>
        <dbReference type="EMBL" id="MCH90865.1"/>
    </source>
</evidence>
<dbReference type="AlphaFoldDB" id="A0A392MV10"/>
<reference evidence="1 2" key="1">
    <citation type="journal article" date="2018" name="Front. Plant Sci.">
        <title>Red Clover (Trifolium pratense) and Zigzag Clover (T. medium) - A Picture of Genomic Similarities and Differences.</title>
        <authorList>
            <person name="Dluhosova J."/>
            <person name="Istvanek J."/>
            <person name="Nedelnik J."/>
            <person name="Repkova J."/>
        </authorList>
    </citation>
    <scope>NUCLEOTIDE SEQUENCE [LARGE SCALE GENOMIC DNA]</scope>
    <source>
        <strain evidence="2">cv. 10/8</strain>
        <tissue evidence="1">Leaf</tissue>
    </source>
</reference>
<accession>A0A392MV10</accession>
<dbReference type="GO" id="GO:0048046">
    <property type="term" value="C:apoplast"/>
    <property type="evidence" value="ECO:0007669"/>
    <property type="project" value="TreeGrafter"/>
</dbReference>
<name>A0A392MV10_9FABA</name>
<proteinExistence type="predicted"/>
<comment type="caution">
    <text evidence="1">The sequence shown here is derived from an EMBL/GenBank/DDBJ whole genome shotgun (WGS) entry which is preliminary data.</text>
</comment>
<dbReference type="PANTHER" id="PTHR45642:SF45">
    <property type="entry name" value="GDSL-LIKE LIPASE_ACYLHYDROLASE"/>
    <property type="match status" value="1"/>
</dbReference>
<feature type="non-terminal residue" evidence="1">
    <location>
        <position position="1"/>
    </location>
</feature>
<dbReference type="Gene3D" id="3.40.50.1110">
    <property type="entry name" value="SGNH hydrolase"/>
    <property type="match status" value="1"/>
</dbReference>
<dbReference type="InterPro" id="IPR050592">
    <property type="entry name" value="GDSL_lipolytic_enzyme"/>
</dbReference>
<gene>
    <name evidence="1" type="ORF">A2U01_0011788</name>
</gene>
<evidence type="ECO:0000313" key="2">
    <source>
        <dbReference type="Proteomes" id="UP000265520"/>
    </source>
</evidence>
<organism evidence="1 2">
    <name type="scientific">Trifolium medium</name>
    <dbReference type="NCBI Taxonomy" id="97028"/>
    <lineage>
        <taxon>Eukaryota</taxon>
        <taxon>Viridiplantae</taxon>
        <taxon>Streptophyta</taxon>
        <taxon>Embryophyta</taxon>
        <taxon>Tracheophyta</taxon>
        <taxon>Spermatophyta</taxon>
        <taxon>Magnoliopsida</taxon>
        <taxon>eudicotyledons</taxon>
        <taxon>Gunneridae</taxon>
        <taxon>Pentapetalae</taxon>
        <taxon>rosids</taxon>
        <taxon>fabids</taxon>
        <taxon>Fabales</taxon>
        <taxon>Fabaceae</taxon>
        <taxon>Papilionoideae</taxon>
        <taxon>50 kb inversion clade</taxon>
        <taxon>NPAAA clade</taxon>
        <taxon>Hologalegina</taxon>
        <taxon>IRL clade</taxon>
        <taxon>Trifolieae</taxon>
        <taxon>Trifolium</taxon>
    </lineage>
</organism>
<protein>
    <submittedName>
        <fullName evidence="1">GDSL esterase/lipase apg-like</fullName>
    </submittedName>
</protein>